<feature type="transmembrane region" description="Helical" evidence="12">
    <location>
        <begin position="215"/>
        <end position="236"/>
    </location>
</feature>
<comment type="caution">
    <text evidence="14">The sequence shown here is derived from an EMBL/GenBank/DDBJ whole genome shotgun (WGS) entry which is preliminary data.</text>
</comment>
<dbReference type="GO" id="GO:0006508">
    <property type="term" value="P:proteolysis"/>
    <property type="evidence" value="ECO:0007669"/>
    <property type="project" value="UniProtKB-KW"/>
</dbReference>
<evidence type="ECO:0000256" key="3">
    <source>
        <dbReference type="ARBA" id="ARBA00022670"/>
    </source>
</evidence>
<dbReference type="GO" id="GO:0046872">
    <property type="term" value="F:metal ion binding"/>
    <property type="evidence" value="ECO:0007669"/>
    <property type="project" value="UniProtKB-KW"/>
</dbReference>
<dbReference type="InterPro" id="IPR001915">
    <property type="entry name" value="Peptidase_M48"/>
</dbReference>
<feature type="transmembrane region" description="Helical" evidence="12">
    <location>
        <begin position="12"/>
        <end position="37"/>
    </location>
</feature>
<dbReference type="RefSeq" id="WP_005671417.1">
    <property type="nucleotide sequence ID" value="NZ_JH992927.1"/>
</dbReference>
<dbReference type="Pfam" id="PF01435">
    <property type="entry name" value="Peptidase_M48"/>
    <property type="match status" value="1"/>
</dbReference>
<organism evidence="14 15">
    <name type="scientific">Massilia timonae CCUG 45783</name>
    <dbReference type="NCBI Taxonomy" id="883126"/>
    <lineage>
        <taxon>Bacteria</taxon>
        <taxon>Pseudomonadati</taxon>
        <taxon>Pseudomonadota</taxon>
        <taxon>Betaproteobacteria</taxon>
        <taxon>Burkholderiales</taxon>
        <taxon>Oxalobacteraceae</taxon>
        <taxon>Telluria group</taxon>
        <taxon>Massilia</taxon>
    </lineage>
</organism>
<evidence type="ECO:0000256" key="12">
    <source>
        <dbReference type="SAM" id="Phobius"/>
    </source>
</evidence>
<evidence type="ECO:0000256" key="11">
    <source>
        <dbReference type="RuleBase" id="RU003983"/>
    </source>
</evidence>
<accession>K9D5U9</accession>
<dbReference type="eggNOG" id="COG0501">
    <property type="taxonomic scope" value="Bacteria"/>
</dbReference>
<evidence type="ECO:0000256" key="7">
    <source>
        <dbReference type="ARBA" id="ARBA00022833"/>
    </source>
</evidence>
<dbReference type="PANTHER" id="PTHR43221:SF1">
    <property type="entry name" value="PROTEASE HTPX"/>
    <property type="match status" value="1"/>
</dbReference>
<evidence type="ECO:0000256" key="2">
    <source>
        <dbReference type="ARBA" id="ARBA00022475"/>
    </source>
</evidence>
<keyword evidence="10 12" id="KW-0472">Membrane</keyword>
<keyword evidence="15" id="KW-1185">Reference proteome</keyword>
<feature type="domain" description="Peptidase M48" evidence="13">
    <location>
        <begin position="99"/>
        <end position="301"/>
    </location>
</feature>
<dbReference type="GO" id="GO:0005886">
    <property type="term" value="C:plasma membrane"/>
    <property type="evidence" value="ECO:0007669"/>
    <property type="project" value="UniProtKB-SubCell"/>
</dbReference>
<dbReference type="AlphaFoldDB" id="K9D5U9"/>
<sequence>MLSINLYAKFARCSLITLWAAFIMALIISIICHYMGIAGTLKSSANVVCFVLGLPLLVTIQYVHDAVDKVAGQLQVTLDDGVRRRIAPIASQLGSETQIGYYPSAEINAFAISSVFGKKALIAFSTGLLQVANDRQLVAIAAHEIAHINNGDSRNKAFILAFSHAVRMYPCMLSELSKGVLRKFAYVFSIMGAIVAALAFIFPEARDNFAGLLPVLWTFVRILAWPAGMIAVYFVLNRLLEQAYSAYSREREFAADEGGAAMTSTQELISALSLLSDGESQIVSVFDTHPPLAARKKRLGDRIRENSLEIQ</sequence>
<keyword evidence="9 11" id="KW-0482">Metalloprotease</keyword>
<dbReference type="OrthoDB" id="8758014at2"/>
<comment type="subcellular location">
    <subcellularLocation>
        <location evidence="1">Cell membrane</location>
        <topology evidence="1">Multi-pass membrane protein</topology>
    </subcellularLocation>
</comment>
<feature type="transmembrane region" description="Helical" evidence="12">
    <location>
        <begin position="43"/>
        <end position="63"/>
    </location>
</feature>
<dbReference type="Proteomes" id="UP000009874">
    <property type="component" value="Unassembled WGS sequence"/>
</dbReference>
<keyword evidence="4 12" id="KW-0812">Transmembrane</keyword>
<evidence type="ECO:0000256" key="9">
    <source>
        <dbReference type="ARBA" id="ARBA00023049"/>
    </source>
</evidence>
<name>K9D5U9_9BURK</name>
<keyword evidence="8 12" id="KW-1133">Transmembrane helix</keyword>
<dbReference type="GO" id="GO:0004222">
    <property type="term" value="F:metalloendopeptidase activity"/>
    <property type="evidence" value="ECO:0007669"/>
    <property type="project" value="InterPro"/>
</dbReference>
<proteinExistence type="inferred from homology"/>
<dbReference type="EMBL" id="AGZI01000065">
    <property type="protein sequence ID" value="EKU79658.1"/>
    <property type="molecule type" value="Genomic_DNA"/>
</dbReference>
<comment type="cofactor">
    <cofactor evidence="11">
        <name>Zn(2+)</name>
        <dbReference type="ChEBI" id="CHEBI:29105"/>
    </cofactor>
    <text evidence="11">Binds 1 zinc ion per subunit.</text>
</comment>
<keyword evidence="3 11" id="KW-0645">Protease</keyword>
<keyword evidence="6 11" id="KW-0378">Hydrolase</keyword>
<evidence type="ECO:0000256" key="4">
    <source>
        <dbReference type="ARBA" id="ARBA00022692"/>
    </source>
</evidence>
<evidence type="ECO:0000256" key="6">
    <source>
        <dbReference type="ARBA" id="ARBA00022801"/>
    </source>
</evidence>
<keyword evidence="5" id="KW-0479">Metal-binding</keyword>
<feature type="transmembrane region" description="Helical" evidence="12">
    <location>
        <begin position="184"/>
        <end position="203"/>
    </location>
</feature>
<evidence type="ECO:0000313" key="15">
    <source>
        <dbReference type="Proteomes" id="UP000009874"/>
    </source>
</evidence>
<dbReference type="PANTHER" id="PTHR43221">
    <property type="entry name" value="PROTEASE HTPX"/>
    <property type="match status" value="1"/>
</dbReference>
<dbReference type="InterPro" id="IPR050083">
    <property type="entry name" value="HtpX_protease"/>
</dbReference>
<evidence type="ECO:0000313" key="14">
    <source>
        <dbReference type="EMBL" id="EKU79658.1"/>
    </source>
</evidence>
<dbReference type="Gene3D" id="3.30.2010.10">
    <property type="entry name" value="Metalloproteases ('zincins'), catalytic domain"/>
    <property type="match status" value="1"/>
</dbReference>
<evidence type="ECO:0000256" key="1">
    <source>
        <dbReference type="ARBA" id="ARBA00004651"/>
    </source>
</evidence>
<evidence type="ECO:0000256" key="8">
    <source>
        <dbReference type="ARBA" id="ARBA00022989"/>
    </source>
</evidence>
<keyword evidence="2" id="KW-1003">Cell membrane</keyword>
<reference evidence="14 15" key="1">
    <citation type="submission" date="2012-09" db="EMBL/GenBank/DDBJ databases">
        <title>The Genome Sequence of Massilia timonae CCUG 45783.</title>
        <authorList>
            <consortium name="The Broad Institute Genome Sequencing Platform"/>
            <person name="Earl A."/>
            <person name="Ward D."/>
            <person name="Feldgarden M."/>
            <person name="Gevers D."/>
            <person name="Huys G."/>
            <person name="Walker B."/>
            <person name="Young S.K."/>
            <person name="Zeng Q."/>
            <person name="Gargeya S."/>
            <person name="Fitzgerald M."/>
            <person name="Haas B."/>
            <person name="Abouelleil A."/>
            <person name="Alvarado L."/>
            <person name="Arachchi H.M."/>
            <person name="Berlin A.M."/>
            <person name="Chapman S.B."/>
            <person name="Goldberg J."/>
            <person name="Griggs A."/>
            <person name="Gujja S."/>
            <person name="Hansen M."/>
            <person name="Howarth C."/>
            <person name="Imamovic A."/>
            <person name="Larimer J."/>
            <person name="McCowen C."/>
            <person name="Montmayeur A."/>
            <person name="Murphy C."/>
            <person name="Neiman D."/>
            <person name="Pearson M."/>
            <person name="Priest M."/>
            <person name="Roberts A."/>
            <person name="Saif S."/>
            <person name="Shea T."/>
            <person name="Sisk P."/>
            <person name="Sykes S."/>
            <person name="Wortman J."/>
            <person name="Nusbaum C."/>
            <person name="Birren B."/>
        </authorList>
    </citation>
    <scope>NUCLEOTIDE SEQUENCE [LARGE SCALE GENOMIC DNA]</scope>
    <source>
        <strain evidence="14 15">CCUG 45783</strain>
    </source>
</reference>
<keyword evidence="7 11" id="KW-0862">Zinc</keyword>
<gene>
    <name evidence="14" type="ORF">HMPREF9710_05140</name>
</gene>
<comment type="similarity">
    <text evidence="11">Belongs to the peptidase M48 family.</text>
</comment>
<dbReference type="HOGENOM" id="CLU_893725_0_0_4"/>
<protein>
    <recommendedName>
        <fullName evidence="13">Peptidase M48 domain-containing protein</fullName>
    </recommendedName>
</protein>
<evidence type="ECO:0000256" key="10">
    <source>
        <dbReference type="ARBA" id="ARBA00023136"/>
    </source>
</evidence>
<evidence type="ECO:0000256" key="5">
    <source>
        <dbReference type="ARBA" id="ARBA00022723"/>
    </source>
</evidence>
<evidence type="ECO:0000259" key="13">
    <source>
        <dbReference type="Pfam" id="PF01435"/>
    </source>
</evidence>